<dbReference type="InterPro" id="IPR011701">
    <property type="entry name" value="MFS"/>
</dbReference>
<feature type="transmembrane region" description="Helical" evidence="8">
    <location>
        <begin position="138"/>
        <end position="160"/>
    </location>
</feature>
<feature type="transmembrane region" description="Helical" evidence="8">
    <location>
        <begin position="206"/>
        <end position="231"/>
    </location>
</feature>
<feature type="domain" description="Major facilitator superfamily (MFS) profile" evidence="9">
    <location>
        <begin position="9"/>
        <end position="404"/>
    </location>
</feature>
<feature type="transmembrane region" description="Helical" evidence="8">
    <location>
        <begin position="285"/>
        <end position="303"/>
    </location>
</feature>
<dbReference type="CDD" id="cd17388">
    <property type="entry name" value="MFS_TetA"/>
    <property type="match status" value="1"/>
</dbReference>
<evidence type="ECO:0000256" key="3">
    <source>
        <dbReference type="ARBA" id="ARBA00007520"/>
    </source>
</evidence>
<dbReference type="PANTHER" id="PTHR23504:SF15">
    <property type="entry name" value="MAJOR FACILITATOR SUPERFAMILY (MFS) PROFILE DOMAIN-CONTAINING PROTEIN"/>
    <property type="match status" value="1"/>
</dbReference>
<evidence type="ECO:0000313" key="10">
    <source>
        <dbReference type="EMBL" id="QGZ96298.1"/>
    </source>
</evidence>
<keyword evidence="11" id="KW-1185">Reference proteome</keyword>
<evidence type="ECO:0000256" key="2">
    <source>
        <dbReference type="ARBA" id="ARBA00004141"/>
    </source>
</evidence>
<protein>
    <submittedName>
        <fullName evidence="10">Tetracycline resistance protein, class C</fullName>
    </submittedName>
</protein>
<dbReference type="InterPro" id="IPR001958">
    <property type="entry name" value="Tet-R_TetA/multi-R_MdtG-like"/>
</dbReference>
<dbReference type="AlphaFoldDB" id="A0A6I6MSH9"/>
<dbReference type="GO" id="GO:0016020">
    <property type="term" value="C:membrane"/>
    <property type="evidence" value="ECO:0007669"/>
    <property type="project" value="UniProtKB-SubCell"/>
</dbReference>
<dbReference type="PROSITE" id="PS00216">
    <property type="entry name" value="SUGAR_TRANSPORT_1"/>
    <property type="match status" value="1"/>
</dbReference>
<evidence type="ECO:0000256" key="1">
    <source>
        <dbReference type="ARBA" id="ARBA00003279"/>
    </source>
</evidence>
<feature type="transmembrane region" description="Helical" evidence="8">
    <location>
        <begin position="80"/>
        <end position="99"/>
    </location>
</feature>
<dbReference type="Gene3D" id="1.20.1250.20">
    <property type="entry name" value="MFS general substrate transporter like domains"/>
    <property type="match status" value="1"/>
</dbReference>
<dbReference type="Pfam" id="PF07690">
    <property type="entry name" value="MFS_1"/>
    <property type="match status" value="1"/>
</dbReference>
<dbReference type="SUPFAM" id="SSF103473">
    <property type="entry name" value="MFS general substrate transporter"/>
    <property type="match status" value="1"/>
</dbReference>
<reference evidence="11" key="1">
    <citation type="submission" date="2019-12" db="EMBL/GenBank/DDBJ databases">
        <title>Complete genome of Terracaulis silvestris 0127_4.</title>
        <authorList>
            <person name="Vieira S."/>
            <person name="Riedel T."/>
            <person name="Sproer C."/>
            <person name="Pascual J."/>
            <person name="Boedeker C."/>
            <person name="Overmann J."/>
        </authorList>
    </citation>
    <scope>NUCLEOTIDE SEQUENCE [LARGE SCALE GENOMIC DNA]</scope>
    <source>
        <strain evidence="11">0127_4</strain>
    </source>
</reference>
<dbReference type="KEGG" id="tsv:DSM104635_03156"/>
<evidence type="ECO:0000256" key="7">
    <source>
        <dbReference type="ARBA" id="ARBA00023136"/>
    </source>
</evidence>
<keyword evidence="6 8" id="KW-1133">Transmembrane helix</keyword>
<dbReference type="PROSITE" id="PS50850">
    <property type="entry name" value="MFS"/>
    <property type="match status" value="1"/>
</dbReference>
<evidence type="ECO:0000313" key="11">
    <source>
        <dbReference type="Proteomes" id="UP000431269"/>
    </source>
</evidence>
<feature type="transmembrane region" description="Helical" evidence="8">
    <location>
        <begin position="342"/>
        <end position="361"/>
    </location>
</feature>
<evidence type="ECO:0000259" key="9">
    <source>
        <dbReference type="PROSITE" id="PS50850"/>
    </source>
</evidence>
<feature type="transmembrane region" description="Helical" evidence="8">
    <location>
        <begin position="48"/>
        <end position="68"/>
    </location>
</feature>
<dbReference type="Proteomes" id="UP000431269">
    <property type="component" value="Chromosome"/>
</dbReference>
<comment type="subcellular location">
    <subcellularLocation>
        <location evidence="2">Membrane</location>
        <topology evidence="2">Multi-pass membrane protein</topology>
    </subcellularLocation>
</comment>
<comment type="similarity">
    <text evidence="3">Belongs to the major facilitator superfamily. TCR/Tet family.</text>
</comment>
<dbReference type="PRINTS" id="PR01035">
    <property type="entry name" value="TCRTETA"/>
</dbReference>
<proteinExistence type="inferred from homology"/>
<feature type="transmembrane region" description="Helical" evidence="8">
    <location>
        <begin position="166"/>
        <end position="186"/>
    </location>
</feature>
<sequence length="415" mass="43917">MSRGPSKHALAFIFLTILIDTIGFGIVMPVMPQLLVEITGQSLSDVTILAGFLLTTYAVLQFVCGPILGNLSDRFGRRPVLLFSLAAFALDYMLMGFAPTVALLFIGRAIAGIAGAVYSPSMAYIADVTPPEKRAQSFGLIGAAFGIGFIVGPTIGGFLGELGPRAPFFAAAALGALNFLYGLFVLPESLPKERRRAFDWKRANVIGTFTAFSKFPAILAIAGAVFLWQLAHQVYPSTWSFFAKINLNWSEFEIGLSLGFVGVCMIFTQGYLVGRVVPKIGEYRAAIIGVMSGTASMLMLAFATTTSWVYIALAAGAVQGLAYPAMNAIMSKQAPPDQQGELQGGVASMMSLTTIIGPLLLTQTLGHFSRADAQIYFPGAVFLLSGGLAILSLIIFLRVGARQPASALPEAGGAS</sequence>
<evidence type="ECO:0000256" key="6">
    <source>
        <dbReference type="ARBA" id="ARBA00022989"/>
    </source>
</evidence>
<feature type="transmembrane region" description="Helical" evidence="8">
    <location>
        <begin position="105"/>
        <end position="126"/>
    </location>
</feature>
<dbReference type="EMBL" id="CP047045">
    <property type="protein sequence ID" value="QGZ96298.1"/>
    <property type="molecule type" value="Genomic_DNA"/>
</dbReference>
<organism evidence="10 11">
    <name type="scientific">Terricaulis silvestris</name>
    <dbReference type="NCBI Taxonomy" id="2686094"/>
    <lineage>
        <taxon>Bacteria</taxon>
        <taxon>Pseudomonadati</taxon>
        <taxon>Pseudomonadota</taxon>
        <taxon>Alphaproteobacteria</taxon>
        <taxon>Caulobacterales</taxon>
        <taxon>Caulobacteraceae</taxon>
        <taxon>Terricaulis</taxon>
    </lineage>
</organism>
<dbReference type="RefSeq" id="WP_158767097.1">
    <property type="nucleotide sequence ID" value="NZ_CP047045.1"/>
</dbReference>
<name>A0A6I6MSH9_9CAUL</name>
<dbReference type="PANTHER" id="PTHR23504">
    <property type="entry name" value="MAJOR FACILITATOR SUPERFAMILY DOMAIN-CONTAINING PROTEIN 10"/>
    <property type="match status" value="1"/>
</dbReference>
<feature type="transmembrane region" description="Helical" evidence="8">
    <location>
        <begin position="309"/>
        <end position="330"/>
    </location>
</feature>
<dbReference type="InterPro" id="IPR020846">
    <property type="entry name" value="MFS_dom"/>
</dbReference>
<feature type="transmembrane region" description="Helical" evidence="8">
    <location>
        <begin position="9"/>
        <end position="28"/>
    </location>
</feature>
<keyword evidence="5 8" id="KW-0812">Transmembrane</keyword>
<gene>
    <name evidence="10" type="primary">tetA_3</name>
    <name evidence="10" type="ORF">DSM104635_03156</name>
</gene>
<keyword evidence="7 8" id="KW-0472">Membrane</keyword>
<dbReference type="InterPro" id="IPR036259">
    <property type="entry name" value="MFS_trans_sf"/>
</dbReference>
<dbReference type="InterPro" id="IPR005829">
    <property type="entry name" value="Sugar_transporter_CS"/>
</dbReference>
<feature type="transmembrane region" description="Helical" evidence="8">
    <location>
        <begin position="254"/>
        <end position="273"/>
    </location>
</feature>
<dbReference type="GO" id="GO:0022857">
    <property type="term" value="F:transmembrane transporter activity"/>
    <property type="evidence" value="ECO:0007669"/>
    <property type="project" value="InterPro"/>
</dbReference>
<feature type="transmembrane region" description="Helical" evidence="8">
    <location>
        <begin position="373"/>
        <end position="397"/>
    </location>
</feature>
<keyword evidence="4" id="KW-0813">Transport</keyword>
<comment type="function">
    <text evidence="1">Resistance to tetracycline by an active tetracycline efflux. This is an energy-dependent process that decreases the accumulation of the antibiotic in whole cells. This protein functions as a metal-tetracycline/H(+) antiporter.</text>
</comment>
<evidence type="ECO:0000256" key="8">
    <source>
        <dbReference type="SAM" id="Phobius"/>
    </source>
</evidence>
<evidence type="ECO:0000256" key="5">
    <source>
        <dbReference type="ARBA" id="ARBA00022692"/>
    </source>
</evidence>
<evidence type="ECO:0000256" key="4">
    <source>
        <dbReference type="ARBA" id="ARBA00022448"/>
    </source>
</evidence>
<accession>A0A6I6MSH9</accession>